<dbReference type="Gene3D" id="2.30.30.380">
    <property type="entry name" value="Zn-finger domain of Sec23/24"/>
    <property type="match status" value="1"/>
</dbReference>
<dbReference type="AlphaFoldDB" id="A0A6G1KP97"/>
<evidence type="ECO:0000313" key="3">
    <source>
        <dbReference type="Proteomes" id="UP000799428"/>
    </source>
</evidence>
<evidence type="ECO:0000256" key="1">
    <source>
        <dbReference type="SAM" id="MobiDB-lite"/>
    </source>
</evidence>
<gene>
    <name evidence="2" type="ORF">K504DRAFT_371031</name>
</gene>
<keyword evidence="3" id="KW-1185">Reference proteome</keyword>
<evidence type="ECO:0000313" key="2">
    <source>
        <dbReference type="EMBL" id="KAF2714211.1"/>
    </source>
</evidence>
<proteinExistence type="predicted"/>
<reference evidence="2" key="1">
    <citation type="journal article" date="2020" name="Stud. Mycol.">
        <title>101 Dothideomycetes genomes: a test case for predicting lifestyles and emergence of pathogens.</title>
        <authorList>
            <person name="Haridas S."/>
            <person name="Albert R."/>
            <person name="Binder M."/>
            <person name="Bloem J."/>
            <person name="Labutti K."/>
            <person name="Salamov A."/>
            <person name="Andreopoulos B."/>
            <person name="Baker S."/>
            <person name="Barry K."/>
            <person name="Bills G."/>
            <person name="Bluhm B."/>
            <person name="Cannon C."/>
            <person name="Castanera R."/>
            <person name="Culley D."/>
            <person name="Daum C."/>
            <person name="Ezra D."/>
            <person name="Gonzalez J."/>
            <person name="Henrissat B."/>
            <person name="Kuo A."/>
            <person name="Liang C."/>
            <person name="Lipzen A."/>
            <person name="Lutzoni F."/>
            <person name="Magnuson J."/>
            <person name="Mondo S."/>
            <person name="Nolan M."/>
            <person name="Ohm R."/>
            <person name="Pangilinan J."/>
            <person name="Park H.-J."/>
            <person name="Ramirez L."/>
            <person name="Alfaro M."/>
            <person name="Sun H."/>
            <person name="Tritt A."/>
            <person name="Yoshinaga Y."/>
            <person name="Zwiers L.-H."/>
            <person name="Turgeon B."/>
            <person name="Goodwin S."/>
            <person name="Spatafora J."/>
            <person name="Crous P."/>
            <person name="Grigoriev I."/>
        </authorList>
    </citation>
    <scope>NUCLEOTIDE SEQUENCE</scope>
    <source>
        <strain evidence="2">CBS 279.74</strain>
    </source>
</reference>
<evidence type="ECO:0008006" key="4">
    <source>
        <dbReference type="Google" id="ProtNLM"/>
    </source>
</evidence>
<dbReference type="OrthoDB" id="271448at2759"/>
<feature type="compositionally biased region" description="Pro residues" evidence="1">
    <location>
        <begin position="485"/>
        <end position="501"/>
    </location>
</feature>
<accession>A0A6G1KP97</accession>
<protein>
    <recommendedName>
        <fullName evidence="4">RanBP2-type domain-containing protein</fullName>
    </recommendedName>
</protein>
<feature type="compositionally biased region" description="Basic and acidic residues" evidence="1">
    <location>
        <begin position="554"/>
        <end position="567"/>
    </location>
</feature>
<feature type="compositionally biased region" description="Polar residues" evidence="1">
    <location>
        <begin position="470"/>
        <end position="479"/>
    </location>
</feature>
<feature type="region of interest" description="Disordered" evidence="1">
    <location>
        <begin position="275"/>
        <end position="330"/>
    </location>
</feature>
<dbReference type="Proteomes" id="UP000799428">
    <property type="component" value="Unassembled WGS sequence"/>
</dbReference>
<name>A0A6G1KP97_9PLEO</name>
<feature type="compositionally biased region" description="Basic and acidic residues" evidence="1">
    <location>
        <begin position="388"/>
        <end position="397"/>
    </location>
</feature>
<sequence>MDIPRGHAMLPLTEADFLDFIFNYYKAEYSPIRSFWGTATADPHQPQRWVNMGHELTPLSFRPANAQAQKDLESLDFFVRQRNLDSSFVRGIVIRFAKYELHERLERKLYDSCRLDLMVRKALKEKHLIDALWPSPVPRNIPQGLLEQGVKVRQWYGDMFAKYFRHLHSVDDFGLRPEVDAKIKSSTTLMLVPFVDHLVFGNVDPIIPIVSRGAGYSNAKVSKQKDKMASFGESGRFEIRFDAPAGLSDTYTRSVVRQCQCNKCGAQRDVTVVISVDPHPGPTPSSAIPPGRRPSNPNTSALRKQASRTTQRYSPGYNMPGTSPNADQKKQCPRCTFLNHIDLTACEMCQADLPESTIVATPLSPMLTTTSRSSHSHSVSLPPPATTDTRDSLKPSERPAVNRNSLSSTLFSIFPFSQTQQSEHHARLPASQPVESTPAEASAQPPELKQRTRERQERKDKHDRIRKEPTSQTEPTPNMTAGEPSPLPVSQPPRTPTPPLYGAPEMAMMPQSPSEENRRILPSGLPQNLMDDFVPVSPAFVRDQEEEDAGWGEVSKEEATRFDRKTEEDSDEEAGVGGRLIDLDAVAREEMGVWGDRDEDD</sequence>
<feature type="region of interest" description="Disordered" evidence="1">
    <location>
        <begin position="367"/>
        <end position="404"/>
    </location>
</feature>
<dbReference type="InterPro" id="IPR036443">
    <property type="entry name" value="Znf_RanBP2_sf"/>
</dbReference>
<dbReference type="SUPFAM" id="SSF90209">
    <property type="entry name" value="Ran binding protein zinc finger-like"/>
    <property type="match status" value="1"/>
</dbReference>
<feature type="compositionally biased region" description="Low complexity" evidence="1">
    <location>
        <begin position="368"/>
        <end position="380"/>
    </location>
</feature>
<feature type="compositionally biased region" description="Polar residues" evidence="1">
    <location>
        <begin position="295"/>
        <end position="313"/>
    </location>
</feature>
<dbReference type="EMBL" id="MU005765">
    <property type="protein sequence ID" value="KAF2714211.1"/>
    <property type="molecule type" value="Genomic_DNA"/>
</dbReference>
<feature type="region of interest" description="Disordered" evidence="1">
    <location>
        <begin position="418"/>
        <end position="531"/>
    </location>
</feature>
<organism evidence="2 3">
    <name type="scientific">Pleomassaria siparia CBS 279.74</name>
    <dbReference type="NCBI Taxonomy" id="1314801"/>
    <lineage>
        <taxon>Eukaryota</taxon>
        <taxon>Fungi</taxon>
        <taxon>Dikarya</taxon>
        <taxon>Ascomycota</taxon>
        <taxon>Pezizomycotina</taxon>
        <taxon>Dothideomycetes</taxon>
        <taxon>Pleosporomycetidae</taxon>
        <taxon>Pleosporales</taxon>
        <taxon>Pleomassariaceae</taxon>
        <taxon>Pleomassaria</taxon>
    </lineage>
</organism>
<feature type="compositionally biased region" description="Basic and acidic residues" evidence="1">
    <location>
        <begin position="448"/>
        <end position="469"/>
    </location>
</feature>
<feature type="region of interest" description="Disordered" evidence="1">
    <location>
        <begin position="544"/>
        <end position="579"/>
    </location>
</feature>